<keyword evidence="4 8" id="KW-0812">Transmembrane</keyword>
<feature type="transmembrane region" description="Helical" evidence="8">
    <location>
        <begin position="110"/>
        <end position="133"/>
    </location>
</feature>
<evidence type="ECO:0000256" key="6">
    <source>
        <dbReference type="ARBA" id="ARBA00023136"/>
    </source>
</evidence>
<evidence type="ECO:0000256" key="5">
    <source>
        <dbReference type="ARBA" id="ARBA00022989"/>
    </source>
</evidence>
<dbReference type="Pfam" id="PF21088">
    <property type="entry name" value="MS_channel_1st"/>
    <property type="match status" value="1"/>
</dbReference>
<name>A0AAW7M205_9MICO</name>
<accession>A0AAW7M205</accession>
<sequence>MIFLTASATPEPVPTSSAEAQELIDGWISNLEDGALAMLVVTVLLLLAWFVGRGLIKGVTKGIERGTPFQDARTRRALKKARIPMPEPDTMELRLETERRSQRAHTLKRVMTSALAVVLIATFVMTLLTVLGIPVSGMLASAGIVGVALGFGAQSLVKDVLTGVFMLIEDQYGVGDVVDLGEASGAVEEVGIRSTRLRSLDGTVWYIPNGEITRVGNMTRLWSRALVEARFAYDTDIEAARQAMLDAVEAAKGASDQVAANVLSEPEVAGVESLEYNAVMLRLLVQVNPSTQWDIMREIRRQLRTILAERGIELAVPGDAMMVSSTAPNRAVHDSARTDSGDQPTDADGRPLPPPNDAADD</sequence>
<dbReference type="Gene3D" id="3.30.70.100">
    <property type="match status" value="1"/>
</dbReference>
<dbReference type="InterPro" id="IPR023408">
    <property type="entry name" value="MscS_beta-dom_sf"/>
</dbReference>
<dbReference type="PANTHER" id="PTHR30460:SF0">
    <property type="entry name" value="MODERATE CONDUCTANCE MECHANOSENSITIVE CHANNEL YBIO"/>
    <property type="match status" value="1"/>
</dbReference>
<dbReference type="SUPFAM" id="SSF82689">
    <property type="entry name" value="Mechanosensitive channel protein MscS (YggB), C-terminal domain"/>
    <property type="match status" value="1"/>
</dbReference>
<dbReference type="InterPro" id="IPR049278">
    <property type="entry name" value="MS_channel_C"/>
</dbReference>
<feature type="domain" description="Mechanosensitive ion channel transmembrane helices 2/3" evidence="11">
    <location>
        <begin position="115"/>
        <end position="154"/>
    </location>
</feature>
<comment type="subcellular location">
    <subcellularLocation>
        <location evidence="1">Cell membrane</location>
        <topology evidence="1">Multi-pass membrane protein</topology>
    </subcellularLocation>
</comment>
<dbReference type="Gene3D" id="1.10.287.1260">
    <property type="match status" value="1"/>
</dbReference>
<keyword evidence="3" id="KW-1003">Cell membrane</keyword>
<feature type="compositionally biased region" description="Pro residues" evidence="7">
    <location>
        <begin position="351"/>
        <end position="361"/>
    </location>
</feature>
<evidence type="ECO:0000256" key="8">
    <source>
        <dbReference type="SAM" id="Phobius"/>
    </source>
</evidence>
<dbReference type="GO" id="GO:0005886">
    <property type="term" value="C:plasma membrane"/>
    <property type="evidence" value="ECO:0007669"/>
    <property type="project" value="UniProtKB-SubCell"/>
</dbReference>
<keyword evidence="5 8" id="KW-1133">Transmembrane helix</keyword>
<evidence type="ECO:0000259" key="10">
    <source>
        <dbReference type="Pfam" id="PF21082"/>
    </source>
</evidence>
<dbReference type="Pfam" id="PF00924">
    <property type="entry name" value="MS_channel_2nd"/>
    <property type="match status" value="1"/>
</dbReference>
<feature type="transmembrane region" description="Helical" evidence="8">
    <location>
        <begin position="36"/>
        <end position="56"/>
    </location>
</feature>
<dbReference type="FunFam" id="2.30.30.60:FF:000001">
    <property type="entry name" value="MscS Mechanosensitive ion channel"/>
    <property type="match status" value="1"/>
</dbReference>
<dbReference type="InterPro" id="IPR011066">
    <property type="entry name" value="MscS_channel_C_sf"/>
</dbReference>
<dbReference type="InterPro" id="IPR006685">
    <property type="entry name" value="MscS_channel_2nd"/>
</dbReference>
<dbReference type="Pfam" id="PF21082">
    <property type="entry name" value="MS_channel_3rd"/>
    <property type="match status" value="1"/>
</dbReference>
<proteinExistence type="inferred from homology"/>
<comment type="caution">
    <text evidence="12">The sequence shown here is derived from an EMBL/GenBank/DDBJ whole genome shotgun (WGS) entry which is preliminary data.</text>
</comment>
<evidence type="ECO:0000256" key="1">
    <source>
        <dbReference type="ARBA" id="ARBA00004651"/>
    </source>
</evidence>
<dbReference type="InterPro" id="IPR049142">
    <property type="entry name" value="MS_channel_1st"/>
</dbReference>
<evidence type="ECO:0000256" key="4">
    <source>
        <dbReference type="ARBA" id="ARBA00022692"/>
    </source>
</evidence>
<dbReference type="PANTHER" id="PTHR30460">
    <property type="entry name" value="MODERATE CONDUCTANCE MECHANOSENSITIVE CHANNEL YBIO"/>
    <property type="match status" value="1"/>
</dbReference>
<evidence type="ECO:0000259" key="9">
    <source>
        <dbReference type="Pfam" id="PF00924"/>
    </source>
</evidence>
<feature type="region of interest" description="Disordered" evidence="7">
    <location>
        <begin position="327"/>
        <end position="361"/>
    </location>
</feature>
<comment type="similarity">
    <text evidence="2">Belongs to the MscS (TC 1.A.23) family.</text>
</comment>
<dbReference type="Gene3D" id="2.30.30.60">
    <property type="match status" value="1"/>
</dbReference>
<dbReference type="InterPro" id="IPR010920">
    <property type="entry name" value="LSM_dom_sf"/>
</dbReference>
<dbReference type="Proteomes" id="UP001172737">
    <property type="component" value="Unassembled WGS sequence"/>
</dbReference>
<dbReference type="InterPro" id="IPR045276">
    <property type="entry name" value="YbiO_bact"/>
</dbReference>
<dbReference type="GO" id="GO:0008381">
    <property type="term" value="F:mechanosensitive monoatomic ion channel activity"/>
    <property type="evidence" value="ECO:0007669"/>
    <property type="project" value="InterPro"/>
</dbReference>
<dbReference type="EMBL" id="JAUHPX010000002">
    <property type="protein sequence ID" value="MDN4487584.1"/>
    <property type="molecule type" value="Genomic_DNA"/>
</dbReference>
<organism evidence="12 13">
    <name type="scientific">Demequina lignilytica</name>
    <dbReference type="NCBI Taxonomy" id="3051663"/>
    <lineage>
        <taxon>Bacteria</taxon>
        <taxon>Bacillati</taxon>
        <taxon>Actinomycetota</taxon>
        <taxon>Actinomycetes</taxon>
        <taxon>Micrococcales</taxon>
        <taxon>Demequinaceae</taxon>
        <taxon>Demequina</taxon>
    </lineage>
</organism>
<keyword evidence="13" id="KW-1185">Reference proteome</keyword>
<dbReference type="SUPFAM" id="SSF82861">
    <property type="entry name" value="Mechanosensitive channel protein MscS (YggB), transmembrane region"/>
    <property type="match status" value="1"/>
</dbReference>
<evidence type="ECO:0000313" key="13">
    <source>
        <dbReference type="Proteomes" id="UP001172737"/>
    </source>
</evidence>
<feature type="domain" description="Mechanosensitive ion channel MscS" evidence="9">
    <location>
        <begin position="156"/>
        <end position="220"/>
    </location>
</feature>
<feature type="compositionally biased region" description="Basic and acidic residues" evidence="7">
    <location>
        <begin position="331"/>
        <end position="340"/>
    </location>
</feature>
<dbReference type="SUPFAM" id="SSF50182">
    <property type="entry name" value="Sm-like ribonucleoproteins"/>
    <property type="match status" value="1"/>
</dbReference>
<gene>
    <name evidence="12" type="ORF">QQX10_05300</name>
</gene>
<dbReference type="AlphaFoldDB" id="A0AAW7M205"/>
<dbReference type="RefSeq" id="WP_301122049.1">
    <property type="nucleotide sequence ID" value="NZ_JAUHPX010000002.1"/>
</dbReference>
<evidence type="ECO:0000313" key="12">
    <source>
        <dbReference type="EMBL" id="MDN4487584.1"/>
    </source>
</evidence>
<reference evidence="12" key="1">
    <citation type="submission" date="2023-06" db="EMBL/GenBank/DDBJ databases">
        <title>Sysu t00039.</title>
        <authorList>
            <person name="Gao L."/>
            <person name="Fang B.-Z."/>
            <person name="Li W.-J."/>
        </authorList>
    </citation>
    <scope>NUCLEOTIDE SEQUENCE</scope>
    <source>
        <strain evidence="12">SYSU T00039</strain>
    </source>
</reference>
<dbReference type="InterPro" id="IPR011014">
    <property type="entry name" value="MscS_channel_TM-2"/>
</dbReference>
<evidence type="ECO:0000256" key="7">
    <source>
        <dbReference type="SAM" id="MobiDB-lite"/>
    </source>
</evidence>
<evidence type="ECO:0000259" key="11">
    <source>
        <dbReference type="Pfam" id="PF21088"/>
    </source>
</evidence>
<protein>
    <submittedName>
        <fullName evidence="12">Mechanosensitive ion channel family protein</fullName>
    </submittedName>
</protein>
<evidence type="ECO:0000256" key="3">
    <source>
        <dbReference type="ARBA" id="ARBA00022475"/>
    </source>
</evidence>
<keyword evidence="6 8" id="KW-0472">Membrane</keyword>
<feature type="domain" description="Mechanosensitive ion channel MscS C-terminal" evidence="10">
    <location>
        <begin position="231"/>
        <end position="314"/>
    </location>
</feature>
<evidence type="ECO:0000256" key="2">
    <source>
        <dbReference type="ARBA" id="ARBA00008017"/>
    </source>
</evidence>